<gene>
    <name evidence="1" type="ORF">PRLR5076_14820</name>
</gene>
<organism evidence="1 2">
    <name type="scientific">Prevotella lacticifex</name>
    <dbReference type="NCBI Taxonomy" id="2854755"/>
    <lineage>
        <taxon>Bacteria</taxon>
        <taxon>Pseudomonadati</taxon>
        <taxon>Bacteroidota</taxon>
        <taxon>Bacteroidia</taxon>
        <taxon>Bacteroidales</taxon>
        <taxon>Prevotellaceae</taxon>
        <taxon>Prevotella</taxon>
    </lineage>
</organism>
<dbReference type="EMBL" id="BPUB01000001">
    <property type="protein sequence ID" value="GJG58631.1"/>
    <property type="molecule type" value="Genomic_DNA"/>
</dbReference>
<evidence type="ECO:0000313" key="2">
    <source>
        <dbReference type="Proteomes" id="UP000825483"/>
    </source>
</evidence>
<sequence>MRRIHDLGTDATPANVRGAWESFSDGKNHRKNIKRYEKCLEENLNRVLHELDDESWQPSPYIEKRVFERKPRKLAKAPIEDHVLEAAAVRPYETSLYDYIAWQVPAVRPNMGQKALLRSIRNELFANTQQECMYYLSMDAHHYFPLMDHAILKRQISRKVKPGRLQRVLYKIVDSYMHGAPLGIKVSQIFGQLYLADFDRLVMRFFDIGRDPDKLALWTRKYIEARIVTASTPDDYADLCKGPAFLAEKFRRYVEDGLPHYSRFVDNIIIRHADKAVLGIVKVLAIMILARDYHVIVNRDYNVRPTWTGIRIVGYVFYHDRVMLGKRNKQDLCRHVARLFKQGKSEEEVRVAQASRFGYAKHADCIHLFKSIGMENSLGKIIKRRRIKAPFQGMVSTQKVKFSSICKMLLNVNGGG</sequence>
<keyword evidence="2" id="KW-1185">Reference proteome</keyword>
<evidence type="ECO:0000313" key="1">
    <source>
        <dbReference type="EMBL" id="GJG58631.1"/>
    </source>
</evidence>
<reference evidence="1" key="1">
    <citation type="journal article" date="2022" name="Int. J. Syst. Evol. Microbiol.">
        <title>Prevotella lacticifex sp. nov., isolated from the rumen of cows.</title>
        <authorList>
            <person name="Shinkai T."/>
            <person name="Ikeyama N."/>
            <person name="Kumagai M."/>
            <person name="Ohmori H."/>
            <person name="Sakamoto M."/>
            <person name="Ohkuma M."/>
            <person name="Mitsumori M."/>
        </authorList>
    </citation>
    <scope>NUCLEOTIDE SEQUENCE</scope>
    <source>
        <strain evidence="1">R5076</strain>
    </source>
</reference>
<comment type="caution">
    <text evidence="1">The sequence shown here is derived from an EMBL/GenBank/DDBJ whole genome shotgun (WGS) entry which is preliminary data.</text>
</comment>
<dbReference type="GeneID" id="72467336"/>
<proteinExistence type="predicted"/>
<dbReference type="RefSeq" id="WP_223929166.1">
    <property type="nucleotide sequence ID" value="NZ_BPTU01000001.1"/>
</dbReference>
<name>A0A9R1C9R6_9BACT</name>
<accession>A0A9R1C9R6</accession>
<dbReference type="AlphaFoldDB" id="A0A9R1C9R6"/>
<dbReference type="Proteomes" id="UP000825483">
    <property type="component" value="Unassembled WGS sequence"/>
</dbReference>
<protein>
    <submittedName>
        <fullName evidence="1">Uncharacterized protein</fullName>
    </submittedName>
</protein>